<evidence type="ECO:0000313" key="3">
    <source>
        <dbReference type="EMBL" id="KAG7053974.1"/>
    </source>
</evidence>
<sequence>MEIFASSTRHCTIIWAFSIGIGIMPCFFFQYGNPSPETTHRHAPREMTHHEPDHHHKAAKSHGHTVHLPRWFTFRNFVYLVIATWTIIGTVFIADYIRTQTGHQALFDHSVQGASPDPTVDDDYRPKVWGPLLFLHIIVDRTCADIALTSKYTPRATISGGPFMKSSIAMAARTSMAGTDQATLESLLLAIAGISLVLLEMLL</sequence>
<name>A0A9P7RE45_9PEZI</name>
<evidence type="ECO:0000256" key="2">
    <source>
        <dbReference type="SAM" id="Phobius"/>
    </source>
</evidence>
<reference evidence="3" key="1">
    <citation type="submission" date="2021-05" db="EMBL/GenBank/DDBJ databases">
        <title>Comparative genomics of three Colletotrichum scovillei strains and genetic complementation revealed genes involved fungal growth and virulence on chili pepper.</title>
        <authorList>
            <person name="Hsieh D.-K."/>
            <person name="Chuang S.-C."/>
            <person name="Chen C.-Y."/>
            <person name="Chao Y.-T."/>
            <person name="Lu M.-Y.J."/>
            <person name="Lee M.-H."/>
            <person name="Shih M.-C."/>
        </authorList>
    </citation>
    <scope>NUCLEOTIDE SEQUENCE</scope>
    <source>
        <strain evidence="3">Coll-153</strain>
    </source>
</reference>
<evidence type="ECO:0000256" key="1">
    <source>
        <dbReference type="SAM" id="MobiDB-lite"/>
    </source>
</evidence>
<organism evidence="3 4">
    <name type="scientific">Colletotrichum scovillei</name>
    <dbReference type="NCBI Taxonomy" id="1209932"/>
    <lineage>
        <taxon>Eukaryota</taxon>
        <taxon>Fungi</taxon>
        <taxon>Dikarya</taxon>
        <taxon>Ascomycota</taxon>
        <taxon>Pezizomycotina</taxon>
        <taxon>Sordariomycetes</taxon>
        <taxon>Hypocreomycetidae</taxon>
        <taxon>Glomerellales</taxon>
        <taxon>Glomerellaceae</taxon>
        <taxon>Colletotrichum</taxon>
        <taxon>Colletotrichum acutatum species complex</taxon>
    </lineage>
</organism>
<protein>
    <submittedName>
        <fullName evidence="3">Uncharacterized protein</fullName>
    </submittedName>
</protein>
<feature type="region of interest" description="Disordered" evidence="1">
    <location>
        <begin position="37"/>
        <end position="59"/>
    </location>
</feature>
<evidence type="ECO:0000313" key="4">
    <source>
        <dbReference type="Proteomes" id="UP000699042"/>
    </source>
</evidence>
<gene>
    <name evidence="3" type="ORF">JMJ77_001050</name>
</gene>
<comment type="caution">
    <text evidence="3">The sequence shown here is derived from an EMBL/GenBank/DDBJ whole genome shotgun (WGS) entry which is preliminary data.</text>
</comment>
<keyword evidence="2" id="KW-0812">Transmembrane</keyword>
<keyword evidence="4" id="KW-1185">Reference proteome</keyword>
<feature type="transmembrane region" description="Helical" evidence="2">
    <location>
        <begin position="12"/>
        <end position="31"/>
    </location>
</feature>
<dbReference type="AlphaFoldDB" id="A0A9P7RE45"/>
<feature type="transmembrane region" description="Helical" evidence="2">
    <location>
        <begin position="77"/>
        <end position="97"/>
    </location>
</feature>
<accession>A0A9P7RE45</accession>
<proteinExistence type="predicted"/>
<keyword evidence="2" id="KW-1133">Transmembrane helix</keyword>
<feature type="compositionally biased region" description="Basic and acidic residues" evidence="1">
    <location>
        <begin position="38"/>
        <end position="54"/>
    </location>
</feature>
<keyword evidence="2" id="KW-0472">Membrane</keyword>
<dbReference type="Proteomes" id="UP000699042">
    <property type="component" value="Unassembled WGS sequence"/>
</dbReference>
<dbReference type="EMBL" id="JAESDN010000003">
    <property type="protein sequence ID" value="KAG7053974.1"/>
    <property type="molecule type" value="Genomic_DNA"/>
</dbReference>